<keyword evidence="3" id="KW-1185">Reference proteome</keyword>
<dbReference type="EMBL" id="JAFIRA010000037">
    <property type="protein sequence ID" value="MCJ2543792.1"/>
    <property type="molecule type" value="Genomic_DNA"/>
</dbReference>
<dbReference type="Proteomes" id="UP000830835">
    <property type="component" value="Unassembled WGS sequence"/>
</dbReference>
<protein>
    <submittedName>
        <fullName evidence="2">Transposase</fullName>
    </submittedName>
</protein>
<name>A0ABT0CDK0_THEVL</name>
<gene>
    <name evidence="2" type="ORF">JX360_12905</name>
</gene>
<organism evidence="2 3">
    <name type="scientific">Thermostichus vulcanus str. 'Rupite'</name>
    <dbReference type="NCBI Taxonomy" id="2813851"/>
    <lineage>
        <taxon>Bacteria</taxon>
        <taxon>Bacillati</taxon>
        <taxon>Cyanobacteriota</taxon>
        <taxon>Cyanophyceae</taxon>
        <taxon>Thermostichales</taxon>
        <taxon>Thermostichaceae</taxon>
        <taxon>Thermostichus</taxon>
    </lineage>
</organism>
<evidence type="ECO:0000313" key="3">
    <source>
        <dbReference type="Proteomes" id="UP000830835"/>
    </source>
</evidence>
<dbReference type="InterPro" id="IPR002559">
    <property type="entry name" value="Transposase_11"/>
</dbReference>
<dbReference type="PANTHER" id="PTHR33258:SF1">
    <property type="entry name" value="TRANSPOSASE INSL FOR INSERTION SEQUENCE ELEMENT IS186A-RELATED"/>
    <property type="match status" value="1"/>
</dbReference>
<dbReference type="SUPFAM" id="SSF53098">
    <property type="entry name" value="Ribonuclease H-like"/>
    <property type="match status" value="1"/>
</dbReference>
<evidence type="ECO:0000313" key="2">
    <source>
        <dbReference type="EMBL" id="MCJ2543792.1"/>
    </source>
</evidence>
<reference evidence="2" key="1">
    <citation type="submission" date="2021-02" db="EMBL/GenBank/DDBJ databases">
        <title>The CRISPR/cas machinery reduction and long-range gene transfer in the hot spring cyanobacterium Synechococcus.</title>
        <authorList>
            <person name="Dvorak P."/>
            <person name="Jahodarova E."/>
            <person name="Hasler P."/>
            <person name="Poulickova A."/>
        </authorList>
    </citation>
    <scope>NUCLEOTIDE SEQUENCE</scope>
    <source>
        <strain evidence="2">Rupite</strain>
    </source>
</reference>
<accession>A0ABT0CDK0</accession>
<dbReference type="RefSeq" id="WP_244351654.1">
    <property type="nucleotide sequence ID" value="NZ_JAFIRA010000037.1"/>
</dbReference>
<comment type="caution">
    <text evidence="2">The sequence shown here is derived from an EMBL/GenBank/DDBJ whole genome shotgun (WGS) entry which is preliminary data.</text>
</comment>
<dbReference type="PANTHER" id="PTHR33258">
    <property type="entry name" value="TRANSPOSASE INSL FOR INSERTION SEQUENCE ELEMENT IS186A-RELATED"/>
    <property type="match status" value="1"/>
</dbReference>
<proteinExistence type="predicted"/>
<feature type="domain" description="Transposase IS4-like" evidence="1">
    <location>
        <begin position="89"/>
        <end position="180"/>
    </location>
</feature>
<dbReference type="InterPro" id="IPR012337">
    <property type="entry name" value="RNaseH-like_sf"/>
</dbReference>
<dbReference type="Pfam" id="PF01609">
    <property type="entry name" value="DDE_Tnp_1"/>
    <property type="match status" value="1"/>
</dbReference>
<sequence>MAQLPSHDYPVMNTQLFVKIWLTYILDKSVTSLRDLFFQLHHTGVEGSLSSFSRACSSRSLQSINRLFVDLLHQVRRRPSQKDVIICPLDSTVISLTSKFFWIKQYHQVKLLTTLNQETQAPSELLIRFGDKHDAYCWELVLGMTPENGLAVGDRGFARKELFNEFINSNKLFLIRINSNWIIEGLKGCNYRGSVLAEYSRSMTVARDPYFLIREAMNSLRIGRTA</sequence>
<evidence type="ECO:0000259" key="1">
    <source>
        <dbReference type="Pfam" id="PF01609"/>
    </source>
</evidence>